<dbReference type="InterPro" id="IPR003439">
    <property type="entry name" value="ABC_transporter-like_ATP-bd"/>
</dbReference>
<dbReference type="Pfam" id="PF23557">
    <property type="entry name" value="TPR_leprecan"/>
    <property type="match status" value="1"/>
</dbReference>
<dbReference type="InterPro" id="IPR043926">
    <property type="entry name" value="ABCG_dom"/>
</dbReference>
<dbReference type="Gene3D" id="1.25.40.10">
    <property type="entry name" value="Tetratricopeptide repeat domain"/>
    <property type="match status" value="2"/>
</dbReference>
<evidence type="ECO:0000256" key="10">
    <source>
        <dbReference type="ARBA" id="ARBA00023136"/>
    </source>
</evidence>
<reference evidence="15" key="1">
    <citation type="submission" date="2020-09" db="EMBL/GenBank/DDBJ databases">
        <authorList>
            <person name="Kikuchi T."/>
        </authorList>
    </citation>
    <scope>NUCLEOTIDE SEQUENCE</scope>
    <source>
        <strain evidence="15">SH1</strain>
    </source>
</reference>
<dbReference type="Proteomes" id="UP000614601">
    <property type="component" value="Unassembled WGS sequence"/>
</dbReference>
<dbReference type="PANTHER" id="PTHR48041:SF84">
    <property type="entry name" value="ABC TRANSPORTER DOMAIN-CONTAINING PROTEIN"/>
    <property type="match status" value="1"/>
</dbReference>
<feature type="transmembrane region" description="Helical" evidence="13">
    <location>
        <begin position="649"/>
        <end position="668"/>
    </location>
</feature>
<dbReference type="Pfam" id="PF01061">
    <property type="entry name" value="ABC2_membrane"/>
    <property type="match status" value="1"/>
</dbReference>
<dbReference type="CDD" id="cd03213">
    <property type="entry name" value="ABCG_EPDR"/>
    <property type="match status" value="1"/>
</dbReference>
<dbReference type="Proteomes" id="UP000783686">
    <property type="component" value="Unassembled WGS sequence"/>
</dbReference>
<feature type="transmembrane region" description="Helical" evidence="13">
    <location>
        <begin position="622"/>
        <end position="642"/>
    </location>
</feature>
<accession>A0A811KQ73</accession>
<dbReference type="SMART" id="SM00382">
    <property type="entry name" value="AAA"/>
    <property type="match status" value="1"/>
</dbReference>
<evidence type="ECO:0000256" key="6">
    <source>
        <dbReference type="ARBA" id="ARBA00022729"/>
    </source>
</evidence>
<keyword evidence="8" id="KW-0067">ATP-binding</keyword>
<feature type="region of interest" description="Disordered" evidence="12">
    <location>
        <begin position="20"/>
        <end position="40"/>
    </location>
</feature>
<comment type="subcellular location">
    <subcellularLocation>
        <location evidence="1">Membrane</location>
        <topology evidence="1">Multi-pass membrane protein</topology>
    </subcellularLocation>
</comment>
<sequence>MSLSTSTPAHCETVRLIQPDDSSTVVSTSQKKSYGTNKPKQKISVHNANSVSLSWHNINVIHAQTGRKILENVNGIAEPGQLVALMGGSGAGKTTLMNTLLARNLKGLEVEGEVLVNGVELGSKITNVAGYVQQDELFVGTLTVQEHLEAQADLRLADLTKKQKRARIDELVNQLGLERCRNSRIGVPGITKGISGGEARRLSFASALLNHPPILFCDEPTTGLDSAMAESVVNVMEDLARRGYTVICTIHQPSSGLYMKFDQVIFLAAGRLAYFGSPSESVDFFTQCGYPCPRHYNPADLIIEKLAIEPYNENESRQRISSICNTFADAETTLLFMIKVEKCRATDVDQIYWDEYDPKMASFGGQLRTLLKRNLLDNWRNSSLTRAKLIQKTFMGLFVGLLYFQTPTDTKVGVSNVNGALFYVVSELIYNTFFGVTSILPFEFPLLVREYHDGLYYVASYFFARALSYAPLFTLDGLVMMVLTYVMAGLIPTWTAFFWGMAASILIEQCSAAAGIMISTIAPSYSVAVAVAGPILGLLSLTGGLYANVGSLPFFISWLQNFSWFKYGFEALVINEWSNVQDESYSGCIYRGKQNNSTGSCVQTDDILDGYSFKAENFYSDMIIMLLFIVAFYLIGLLGLWIRVKRARMTWSTLSWFVLITAFSSISATPEDPTLTFEALYKYGKNEYTSGNWNDCVGFMRRAIEDFNYYRDETLWCRQKCAMVVESTDDKLDLARMYNTAQMALCLLRCREDKFTERRPPLQNYQIYDEFMNRKPYHYMQLCYYKLNDLENAVKAAYTYLVAHPEDEEALDNVKFYMEQSAYRDEMLVDTLQKPYEKFYMLGVEAYTNGQWQQCVSNFKQGVQAYLKDVRDCRSLCEDELDWSSLTGDNPEMSVVVTSIHTSVVRCQHKCPEKLSIVNGQRFKNFLALFFEHLHVCEFNLNQGTSASQSAATALLLDPSNILMRRNKLFYLKQYQKPDLFEPLPEVVQFYVRNQLEGRYLDFVDSRFKFERGMLTPENVMDRKAFDVNVDIEDTFDYSRLETPLLNDSECNALEKAAHIPAVVAYAPALATELLDRISTNYGQSPSLKMMGCAKEPIESGCRRRAFVVGLEKDRCGALLSDTFDGCAIVFCLDD</sequence>
<comment type="similarity">
    <text evidence="3">Belongs to the leprecan family.</text>
</comment>
<dbReference type="InterPro" id="IPR011990">
    <property type="entry name" value="TPR-like_helical_dom_sf"/>
</dbReference>
<feature type="domain" description="ABC transporter" evidence="14">
    <location>
        <begin position="55"/>
        <end position="294"/>
    </location>
</feature>
<feature type="compositionally biased region" description="Low complexity" evidence="12">
    <location>
        <begin position="20"/>
        <end position="33"/>
    </location>
</feature>
<feature type="transmembrane region" description="Helical" evidence="13">
    <location>
        <begin position="469"/>
        <end position="491"/>
    </location>
</feature>
<dbReference type="PROSITE" id="PS00211">
    <property type="entry name" value="ABC_TRANSPORTER_1"/>
    <property type="match status" value="1"/>
</dbReference>
<dbReference type="Pfam" id="PF00005">
    <property type="entry name" value="ABC_tran"/>
    <property type="match status" value="1"/>
</dbReference>
<feature type="transmembrane region" description="Helical" evidence="13">
    <location>
        <begin position="428"/>
        <end position="448"/>
    </location>
</feature>
<proteinExistence type="inferred from homology"/>
<keyword evidence="11" id="KW-0325">Glycoprotein</keyword>
<evidence type="ECO:0000256" key="11">
    <source>
        <dbReference type="ARBA" id="ARBA00023180"/>
    </source>
</evidence>
<keyword evidence="4" id="KW-0813">Transport</keyword>
<dbReference type="Pfam" id="PF19055">
    <property type="entry name" value="ABC2_membrane_7"/>
    <property type="match status" value="1"/>
</dbReference>
<evidence type="ECO:0000313" key="16">
    <source>
        <dbReference type="Proteomes" id="UP000614601"/>
    </source>
</evidence>
<keyword evidence="7" id="KW-0547">Nucleotide-binding</keyword>
<dbReference type="GO" id="GO:0016887">
    <property type="term" value="F:ATP hydrolysis activity"/>
    <property type="evidence" value="ECO:0007669"/>
    <property type="project" value="InterPro"/>
</dbReference>
<name>A0A811KQ73_9BILA</name>
<dbReference type="GO" id="GO:0140359">
    <property type="term" value="F:ABC-type transporter activity"/>
    <property type="evidence" value="ECO:0007669"/>
    <property type="project" value="InterPro"/>
</dbReference>
<evidence type="ECO:0000259" key="14">
    <source>
        <dbReference type="PROSITE" id="PS50893"/>
    </source>
</evidence>
<keyword evidence="9 13" id="KW-1133">Transmembrane helix</keyword>
<evidence type="ECO:0000256" key="2">
    <source>
        <dbReference type="ARBA" id="ARBA00005814"/>
    </source>
</evidence>
<keyword evidence="5 13" id="KW-0812">Transmembrane</keyword>
<dbReference type="OrthoDB" id="8517835at2759"/>
<dbReference type="InterPro" id="IPR027417">
    <property type="entry name" value="P-loop_NTPase"/>
</dbReference>
<organism evidence="15 16">
    <name type="scientific">Bursaphelenchus okinawaensis</name>
    <dbReference type="NCBI Taxonomy" id="465554"/>
    <lineage>
        <taxon>Eukaryota</taxon>
        <taxon>Metazoa</taxon>
        <taxon>Ecdysozoa</taxon>
        <taxon>Nematoda</taxon>
        <taxon>Chromadorea</taxon>
        <taxon>Rhabditida</taxon>
        <taxon>Tylenchina</taxon>
        <taxon>Tylenchomorpha</taxon>
        <taxon>Aphelenchoidea</taxon>
        <taxon>Aphelenchoididae</taxon>
        <taxon>Bursaphelenchus</taxon>
    </lineage>
</organism>
<evidence type="ECO:0000313" key="15">
    <source>
        <dbReference type="EMBL" id="CAD5218624.1"/>
    </source>
</evidence>
<protein>
    <recommendedName>
        <fullName evidence="14">ABC transporter domain-containing protein</fullName>
    </recommendedName>
</protein>
<keyword evidence="10 13" id="KW-0472">Membrane</keyword>
<dbReference type="EMBL" id="CAJFCW020000004">
    <property type="protein sequence ID" value="CAG9111161.1"/>
    <property type="molecule type" value="Genomic_DNA"/>
</dbReference>
<evidence type="ECO:0000256" key="7">
    <source>
        <dbReference type="ARBA" id="ARBA00022741"/>
    </source>
</evidence>
<dbReference type="InterPro" id="IPR013525">
    <property type="entry name" value="ABC2_TM"/>
</dbReference>
<evidence type="ECO:0000256" key="5">
    <source>
        <dbReference type="ARBA" id="ARBA00022692"/>
    </source>
</evidence>
<evidence type="ECO:0000256" key="8">
    <source>
        <dbReference type="ARBA" id="ARBA00022840"/>
    </source>
</evidence>
<evidence type="ECO:0000256" key="1">
    <source>
        <dbReference type="ARBA" id="ARBA00004141"/>
    </source>
</evidence>
<keyword evidence="6" id="KW-0732">Signal</keyword>
<feature type="transmembrane region" description="Helical" evidence="13">
    <location>
        <begin position="525"/>
        <end position="547"/>
    </location>
</feature>
<feature type="transmembrane region" description="Helical" evidence="13">
    <location>
        <begin position="497"/>
        <end position="518"/>
    </location>
</feature>
<dbReference type="PANTHER" id="PTHR48041">
    <property type="entry name" value="ABC TRANSPORTER G FAMILY MEMBER 28"/>
    <property type="match status" value="1"/>
</dbReference>
<comment type="similarity">
    <text evidence="2">Belongs to the ABC transporter superfamily. ABCG family. Eye pigment precursor importer (TC 3.A.1.204) subfamily.</text>
</comment>
<evidence type="ECO:0000256" key="12">
    <source>
        <dbReference type="SAM" id="MobiDB-lite"/>
    </source>
</evidence>
<dbReference type="InterPro" id="IPR056585">
    <property type="entry name" value="Leprecan_dom"/>
</dbReference>
<dbReference type="SUPFAM" id="SSF52540">
    <property type="entry name" value="P-loop containing nucleoside triphosphate hydrolases"/>
    <property type="match status" value="1"/>
</dbReference>
<dbReference type="AlphaFoldDB" id="A0A811KQ73"/>
<dbReference type="InterPro" id="IPR003593">
    <property type="entry name" value="AAA+_ATPase"/>
</dbReference>
<dbReference type="Gene3D" id="3.40.50.300">
    <property type="entry name" value="P-loop containing nucleotide triphosphate hydrolases"/>
    <property type="match status" value="1"/>
</dbReference>
<evidence type="ECO:0000256" key="9">
    <source>
        <dbReference type="ARBA" id="ARBA00022989"/>
    </source>
</evidence>
<evidence type="ECO:0000256" key="4">
    <source>
        <dbReference type="ARBA" id="ARBA00022448"/>
    </source>
</evidence>
<keyword evidence="16" id="KW-1185">Reference proteome</keyword>
<dbReference type="InterPro" id="IPR050352">
    <property type="entry name" value="ABCG_transporters"/>
</dbReference>
<evidence type="ECO:0000256" key="13">
    <source>
        <dbReference type="SAM" id="Phobius"/>
    </source>
</evidence>
<dbReference type="PROSITE" id="PS50893">
    <property type="entry name" value="ABC_TRANSPORTER_2"/>
    <property type="match status" value="1"/>
</dbReference>
<dbReference type="EMBL" id="CAJFDH010000004">
    <property type="protein sequence ID" value="CAD5218624.1"/>
    <property type="molecule type" value="Genomic_DNA"/>
</dbReference>
<dbReference type="GO" id="GO:0005886">
    <property type="term" value="C:plasma membrane"/>
    <property type="evidence" value="ECO:0007669"/>
    <property type="project" value="TreeGrafter"/>
</dbReference>
<gene>
    <name evidence="15" type="ORF">BOKJ2_LOCUS7834</name>
</gene>
<dbReference type="GO" id="GO:0005524">
    <property type="term" value="F:ATP binding"/>
    <property type="evidence" value="ECO:0007669"/>
    <property type="project" value="UniProtKB-KW"/>
</dbReference>
<evidence type="ECO:0000256" key="3">
    <source>
        <dbReference type="ARBA" id="ARBA00006487"/>
    </source>
</evidence>
<dbReference type="InterPro" id="IPR017871">
    <property type="entry name" value="ABC_transporter-like_CS"/>
</dbReference>
<comment type="caution">
    <text evidence="15">The sequence shown here is derived from an EMBL/GenBank/DDBJ whole genome shotgun (WGS) entry which is preliminary data.</text>
</comment>